<dbReference type="SUPFAM" id="SSF51735">
    <property type="entry name" value="NAD(P)-binding Rossmann-fold domains"/>
    <property type="match status" value="1"/>
</dbReference>
<dbReference type="InterPro" id="IPR003781">
    <property type="entry name" value="CoA-bd"/>
</dbReference>
<organism evidence="2 3">
    <name type="scientific">Croceivirga thetidis</name>
    <dbReference type="NCBI Taxonomy" id="2721623"/>
    <lineage>
        <taxon>Bacteria</taxon>
        <taxon>Pseudomonadati</taxon>
        <taxon>Bacteroidota</taxon>
        <taxon>Flavobacteriia</taxon>
        <taxon>Flavobacteriales</taxon>
        <taxon>Flavobacteriaceae</taxon>
        <taxon>Croceivirga</taxon>
    </lineage>
</organism>
<sequence>MCKTLVFGASLKSNRYSNLAVNRLVENGFETQAFGIKPGTISTIKVTENLGEIANIDIVTLYMRSELQKKYYKEIVGLQPQTVIFNPGTENVEFYDILRENNIEVLVACTLVLLSTRQYGCK</sequence>
<dbReference type="EMBL" id="JAAWWL010000003">
    <property type="protein sequence ID" value="NKI33467.1"/>
    <property type="molecule type" value="Genomic_DNA"/>
</dbReference>
<evidence type="ECO:0000259" key="1">
    <source>
        <dbReference type="Pfam" id="PF13380"/>
    </source>
</evidence>
<feature type="domain" description="CoA-binding" evidence="1">
    <location>
        <begin position="4"/>
        <end position="113"/>
    </location>
</feature>
<keyword evidence="3" id="KW-1185">Reference proteome</keyword>
<dbReference type="InterPro" id="IPR036291">
    <property type="entry name" value="NAD(P)-bd_dom_sf"/>
</dbReference>
<name>A0ABX1GU42_9FLAO</name>
<evidence type="ECO:0000313" key="3">
    <source>
        <dbReference type="Proteomes" id="UP000718451"/>
    </source>
</evidence>
<dbReference type="Gene3D" id="3.40.50.720">
    <property type="entry name" value="NAD(P)-binding Rossmann-like Domain"/>
    <property type="match status" value="1"/>
</dbReference>
<reference evidence="2 3" key="1">
    <citation type="submission" date="2020-04" db="EMBL/GenBank/DDBJ databases">
        <authorList>
            <person name="Yoon J."/>
        </authorList>
    </citation>
    <scope>NUCLEOTIDE SEQUENCE [LARGE SCALE GENOMIC DNA]</scope>
    <source>
        <strain evidence="2 3">DJ-13</strain>
    </source>
</reference>
<accession>A0ABX1GU42</accession>
<dbReference type="Proteomes" id="UP000718451">
    <property type="component" value="Unassembled WGS sequence"/>
</dbReference>
<proteinExistence type="predicted"/>
<protein>
    <submittedName>
        <fullName evidence="2">CoA-binding protein</fullName>
    </submittedName>
</protein>
<evidence type="ECO:0000313" key="2">
    <source>
        <dbReference type="EMBL" id="NKI33467.1"/>
    </source>
</evidence>
<gene>
    <name evidence="2" type="ORF">HCU67_16070</name>
</gene>
<dbReference type="Pfam" id="PF13380">
    <property type="entry name" value="CoA_binding_2"/>
    <property type="match status" value="1"/>
</dbReference>
<dbReference type="RefSeq" id="WP_168553683.1">
    <property type="nucleotide sequence ID" value="NZ_JAAWWL010000003.1"/>
</dbReference>
<comment type="caution">
    <text evidence="2">The sequence shown here is derived from an EMBL/GenBank/DDBJ whole genome shotgun (WGS) entry which is preliminary data.</text>
</comment>